<dbReference type="InterPro" id="IPR049450">
    <property type="entry name" value="ACOT8-like_C"/>
</dbReference>
<dbReference type="InterPro" id="IPR029069">
    <property type="entry name" value="HotDog_dom_sf"/>
</dbReference>
<dbReference type="RefSeq" id="WP_109332735.1">
    <property type="nucleotide sequence ID" value="NZ_CP021354.1"/>
</dbReference>
<dbReference type="AlphaFoldDB" id="A0A2S2BZR5"/>
<dbReference type="Pfam" id="PF13622">
    <property type="entry name" value="4HBT_3"/>
    <property type="match status" value="1"/>
</dbReference>
<dbReference type="InterPro" id="IPR049449">
    <property type="entry name" value="TesB_ACOT8-like_N"/>
</dbReference>
<name>A0A2S2BZR5_9NOCA</name>
<evidence type="ECO:0000259" key="1">
    <source>
        <dbReference type="Pfam" id="PF13622"/>
    </source>
</evidence>
<protein>
    <submittedName>
        <fullName evidence="3">TesB-like acyl-CoA thioesterase 1</fullName>
    </submittedName>
</protein>
<evidence type="ECO:0000259" key="2">
    <source>
        <dbReference type="Pfam" id="PF20789"/>
    </source>
</evidence>
<feature type="domain" description="Acyl-CoA thioesterase-like N-terminal HotDog" evidence="1">
    <location>
        <begin position="14"/>
        <end position="76"/>
    </location>
</feature>
<accession>A0A2S2BZR5</accession>
<proteinExistence type="predicted"/>
<dbReference type="Pfam" id="PF20789">
    <property type="entry name" value="4HBT_3C"/>
    <property type="match status" value="1"/>
</dbReference>
<keyword evidence="4" id="KW-1185">Reference proteome</keyword>
<evidence type="ECO:0000313" key="3">
    <source>
        <dbReference type="EMBL" id="AWK74102.1"/>
    </source>
</evidence>
<organism evidence="3 4">
    <name type="scientific">Rhodococcus oxybenzonivorans</name>
    <dbReference type="NCBI Taxonomy" id="1990687"/>
    <lineage>
        <taxon>Bacteria</taxon>
        <taxon>Bacillati</taxon>
        <taxon>Actinomycetota</taxon>
        <taxon>Actinomycetes</taxon>
        <taxon>Mycobacteriales</taxon>
        <taxon>Nocardiaceae</taxon>
        <taxon>Rhodococcus</taxon>
    </lineage>
</organism>
<dbReference type="SUPFAM" id="SSF54637">
    <property type="entry name" value="Thioesterase/thiol ester dehydrase-isomerase"/>
    <property type="match status" value="2"/>
</dbReference>
<feature type="domain" description="Acyl-CoA thioesterase-like C-terminal" evidence="2">
    <location>
        <begin position="113"/>
        <end position="249"/>
    </location>
</feature>
<gene>
    <name evidence="3" type="ORF">CBI38_23665</name>
</gene>
<evidence type="ECO:0000313" key="4">
    <source>
        <dbReference type="Proteomes" id="UP000245711"/>
    </source>
</evidence>
<dbReference type="EMBL" id="CP021354">
    <property type="protein sequence ID" value="AWK74102.1"/>
    <property type="molecule type" value="Genomic_DNA"/>
</dbReference>
<dbReference type="OrthoDB" id="9135640at2"/>
<dbReference type="Gene3D" id="2.40.160.210">
    <property type="entry name" value="Acyl-CoA thioesterase, double hotdog domain"/>
    <property type="match status" value="1"/>
</dbReference>
<sequence>MTPLTALAFPTEFDSTWRGFGGMHGGLVVASMLHAAEAETAATPVTVSAHFTRPVVPGPVDHQVEVVHGGRTPSVRVSMPGSAGALIRLTRTPSAITWPHDAPDLGDEDPEVLTPLAIPADYMPFAQYLDIRPINSARPFAGGADPEFEVWIRLLSSIDFSPSERAAVLLDALPPGLFAVLDAPVAIPTVEFSAHFPVSTYQQPTVNKYSREGWYHLRHRTVWATEDSCVDETELRTATGHLAGQARQLRRILTP</sequence>
<dbReference type="Proteomes" id="UP000245711">
    <property type="component" value="Chromosome"/>
</dbReference>
<dbReference type="KEGG" id="roz:CBI38_23665"/>
<reference evidence="3 4" key="1">
    <citation type="submission" date="2017-05" db="EMBL/GenBank/DDBJ databases">
        <title>Isolation of Rhodococcus sp. S2-17 biodegrading of BP-3.</title>
        <authorList>
            <person name="Lee Y."/>
            <person name="Kim K.H."/>
            <person name="Chun B.H."/>
            <person name="Jung H.S."/>
            <person name="Jeon C.O."/>
        </authorList>
    </citation>
    <scope>NUCLEOTIDE SEQUENCE [LARGE SCALE GENOMIC DNA]</scope>
    <source>
        <strain evidence="3 4">S2-17</strain>
    </source>
</reference>
<dbReference type="InterPro" id="IPR042171">
    <property type="entry name" value="Acyl-CoA_hotdog"/>
</dbReference>